<evidence type="ECO:0000256" key="2">
    <source>
        <dbReference type="ARBA" id="ARBA00005722"/>
    </source>
</evidence>
<evidence type="ECO:0000313" key="8">
    <source>
        <dbReference type="Proteomes" id="UP000198515"/>
    </source>
</evidence>
<dbReference type="InterPro" id="IPR010583">
    <property type="entry name" value="MipA"/>
</dbReference>
<comment type="subcellular location">
    <subcellularLocation>
        <location evidence="1">Cell outer membrane</location>
    </subcellularLocation>
</comment>
<dbReference type="EMBL" id="FMBC01000030">
    <property type="protein sequence ID" value="SCC49910.1"/>
    <property type="molecule type" value="Genomic_DNA"/>
</dbReference>
<evidence type="ECO:0000256" key="3">
    <source>
        <dbReference type="ARBA" id="ARBA00022729"/>
    </source>
</evidence>
<keyword evidence="5" id="KW-0998">Cell outer membrane</keyword>
<evidence type="ECO:0000256" key="1">
    <source>
        <dbReference type="ARBA" id="ARBA00004442"/>
    </source>
</evidence>
<dbReference type="PANTHER" id="PTHR38776:SF1">
    <property type="entry name" value="MLTA-INTERACTING PROTEIN-RELATED"/>
    <property type="match status" value="1"/>
</dbReference>
<evidence type="ECO:0000313" key="7">
    <source>
        <dbReference type="EMBL" id="SCC49910.1"/>
    </source>
</evidence>
<dbReference type="PANTHER" id="PTHR38776">
    <property type="entry name" value="MLTA-INTERACTING PROTEIN-RELATED"/>
    <property type="match status" value="1"/>
</dbReference>
<reference evidence="8" key="1">
    <citation type="submission" date="2016-08" db="EMBL/GenBank/DDBJ databases">
        <authorList>
            <person name="Varghese N."/>
            <person name="Submissions Spin"/>
        </authorList>
    </citation>
    <scope>NUCLEOTIDE SEQUENCE [LARGE SCALE GENOMIC DNA]</scope>
    <source>
        <strain evidence="8">REICA_142</strain>
    </source>
</reference>
<dbReference type="GO" id="GO:0009279">
    <property type="term" value="C:cell outer membrane"/>
    <property type="evidence" value="ECO:0007669"/>
    <property type="project" value="UniProtKB-SubCell"/>
</dbReference>
<organism evidence="7 8">
    <name type="scientific">Kosakonia oryziphila</name>
    <dbReference type="NCBI Taxonomy" id="1005667"/>
    <lineage>
        <taxon>Bacteria</taxon>
        <taxon>Pseudomonadati</taxon>
        <taxon>Pseudomonadota</taxon>
        <taxon>Gammaproteobacteria</taxon>
        <taxon>Enterobacterales</taxon>
        <taxon>Enterobacteriaceae</taxon>
        <taxon>Kosakonia</taxon>
    </lineage>
</organism>
<feature type="signal peptide" evidence="6">
    <location>
        <begin position="1"/>
        <end position="22"/>
    </location>
</feature>
<name>A0A1C4F1T8_9ENTR</name>
<comment type="similarity">
    <text evidence="2">Belongs to the MipA/OmpV family.</text>
</comment>
<sequence>MVVVPYRIIAASLLSLSFSALADDATTWGLGVGVISTQKPYTGIDREYTPLPVLHIENRYFRFLGTTAEVKLPAWKWSETQQLNIGLIARYDGSGYTSDDADILQGMDKRKSGMWAGAKVEWQNPLVNIFTDWSHDISGNSNGQRVRLGAEHRWKWGDVTLTPRIVANRYDSNYVNYYYGVRSDEARDWRPAWQGDAALNTEIGLNGRWQFSTHQVLMVDVQTTLLASEIKDSPLVDRSNENRFFASYLYYF</sequence>
<keyword evidence="4" id="KW-0472">Membrane</keyword>
<dbReference type="AlphaFoldDB" id="A0A1C4F1T8"/>
<gene>
    <name evidence="7" type="ORF">GA0061070_103021</name>
</gene>
<dbReference type="Pfam" id="PF06629">
    <property type="entry name" value="MipA"/>
    <property type="match status" value="1"/>
</dbReference>
<keyword evidence="3 6" id="KW-0732">Signal</keyword>
<dbReference type="Proteomes" id="UP000198515">
    <property type="component" value="Unassembled WGS sequence"/>
</dbReference>
<protein>
    <submittedName>
        <fullName evidence="7">Outer membrane protein</fullName>
    </submittedName>
</protein>
<proteinExistence type="inferred from homology"/>
<accession>A0A1C4F1T8</accession>
<evidence type="ECO:0000256" key="6">
    <source>
        <dbReference type="SAM" id="SignalP"/>
    </source>
</evidence>
<dbReference type="OrthoDB" id="8562138at2"/>
<keyword evidence="8" id="KW-1185">Reference proteome</keyword>
<evidence type="ECO:0000256" key="4">
    <source>
        <dbReference type="ARBA" id="ARBA00023136"/>
    </source>
</evidence>
<feature type="chain" id="PRO_5008691563" evidence="6">
    <location>
        <begin position="23"/>
        <end position="252"/>
    </location>
</feature>
<dbReference type="RefSeq" id="WP_090136839.1">
    <property type="nucleotide sequence ID" value="NZ_FMBC01000030.1"/>
</dbReference>
<evidence type="ECO:0000256" key="5">
    <source>
        <dbReference type="ARBA" id="ARBA00023237"/>
    </source>
</evidence>